<dbReference type="AlphaFoldDB" id="C1MYY0"/>
<dbReference type="OMA" id="FREWVGE"/>
<gene>
    <name evidence="3" type="ORF">MICPUCDRAFT_34845</name>
</gene>
<feature type="domain" description="DNAJ-containing protein X-domain" evidence="2">
    <location>
        <begin position="36"/>
        <end position="224"/>
    </location>
</feature>
<dbReference type="PANTHER" id="PTHR44094:SF8">
    <property type="entry name" value="DNAJ HEAT SHOCK N-TERMINAL DOMAIN-CONTAINING PROTEIN-RELATED"/>
    <property type="match status" value="1"/>
</dbReference>
<protein>
    <submittedName>
        <fullName evidence="3">Predicted protein</fullName>
    </submittedName>
</protein>
<dbReference type="GeneID" id="9686301"/>
<dbReference type="Pfam" id="PF14308">
    <property type="entry name" value="DnaJ-X"/>
    <property type="match status" value="1"/>
</dbReference>
<keyword evidence="4" id="KW-1185">Reference proteome</keyword>
<feature type="compositionally biased region" description="Gly residues" evidence="1">
    <location>
        <begin position="304"/>
        <end position="313"/>
    </location>
</feature>
<dbReference type="OrthoDB" id="498029at2759"/>
<dbReference type="InterPro" id="IPR026894">
    <property type="entry name" value="DnaJ_X"/>
</dbReference>
<evidence type="ECO:0000256" key="1">
    <source>
        <dbReference type="SAM" id="MobiDB-lite"/>
    </source>
</evidence>
<evidence type="ECO:0000313" key="3">
    <source>
        <dbReference type="EMBL" id="EEH54512.1"/>
    </source>
</evidence>
<proteinExistence type="predicted"/>
<dbReference type="RefSeq" id="XP_003060862.1">
    <property type="nucleotide sequence ID" value="XM_003060816.1"/>
</dbReference>
<evidence type="ECO:0000313" key="4">
    <source>
        <dbReference type="Proteomes" id="UP000001876"/>
    </source>
</evidence>
<dbReference type="PANTHER" id="PTHR44094">
    <property type="entry name" value="DNAJ HEAT SHOCK N-TERMINAL DOMAIN-CONTAINING PROTEIN"/>
    <property type="match status" value="1"/>
</dbReference>
<dbReference type="KEGG" id="mpp:MICPUCDRAFT_34845"/>
<organism evidence="4">
    <name type="scientific">Micromonas pusilla (strain CCMP1545)</name>
    <name type="common">Picoplanktonic green alga</name>
    <dbReference type="NCBI Taxonomy" id="564608"/>
    <lineage>
        <taxon>Eukaryota</taxon>
        <taxon>Viridiplantae</taxon>
        <taxon>Chlorophyta</taxon>
        <taxon>Mamiellophyceae</taxon>
        <taxon>Mamiellales</taxon>
        <taxon>Mamiellaceae</taxon>
        <taxon>Micromonas</taxon>
    </lineage>
</organism>
<feature type="region of interest" description="Disordered" evidence="1">
    <location>
        <begin position="251"/>
        <end position="313"/>
    </location>
</feature>
<accession>C1MYY0</accession>
<dbReference type="Proteomes" id="UP000001876">
    <property type="component" value="Unassembled WGS sequence"/>
</dbReference>
<dbReference type="InterPro" id="IPR052423">
    <property type="entry name" value="EMIR"/>
</dbReference>
<name>C1MYY0_MICPC</name>
<evidence type="ECO:0000259" key="2">
    <source>
        <dbReference type="Pfam" id="PF14308"/>
    </source>
</evidence>
<reference evidence="3 4" key="1">
    <citation type="journal article" date="2009" name="Science">
        <title>Green evolution and dynamic adaptations revealed by genomes of the marine picoeukaryotes Micromonas.</title>
        <authorList>
            <person name="Worden A.Z."/>
            <person name="Lee J.H."/>
            <person name="Mock T."/>
            <person name="Rouze P."/>
            <person name="Simmons M.P."/>
            <person name="Aerts A.L."/>
            <person name="Allen A.E."/>
            <person name="Cuvelier M.L."/>
            <person name="Derelle E."/>
            <person name="Everett M.V."/>
            <person name="Foulon E."/>
            <person name="Grimwood J."/>
            <person name="Gundlach H."/>
            <person name="Henrissat B."/>
            <person name="Napoli C."/>
            <person name="McDonald S.M."/>
            <person name="Parker M.S."/>
            <person name="Rombauts S."/>
            <person name="Salamov A."/>
            <person name="Von Dassow P."/>
            <person name="Badger J.H."/>
            <person name="Coutinho P.M."/>
            <person name="Demir E."/>
            <person name="Dubchak I."/>
            <person name="Gentemann C."/>
            <person name="Eikrem W."/>
            <person name="Gready J.E."/>
            <person name="John U."/>
            <person name="Lanier W."/>
            <person name="Lindquist E.A."/>
            <person name="Lucas S."/>
            <person name="Mayer K.F."/>
            <person name="Moreau H."/>
            <person name="Not F."/>
            <person name="Otillar R."/>
            <person name="Panaud O."/>
            <person name="Pangilinan J."/>
            <person name="Paulsen I."/>
            <person name="Piegu B."/>
            <person name="Poliakov A."/>
            <person name="Robbens S."/>
            <person name="Schmutz J."/>
            <person name="Toulza E."/>
            <person name="Wyss T."/>
            <person name="Zelensky A."/>
            <person name="Zhou K."/>
            <person name="Armbrust E.V."/>
            <person name="Bhattacharya D."/>
            <person name="Goodenough U.W."/>
            <person name="Van de Peer Y."/>
            <person name="Grigoriev I.V."/>
        </authorList>
    </citation>
    <scope>NUCLEOTIDE SEQUENCE [LARGE SCALE GENOMIC DNA]</scope>
    <source>
        <strain evidence="3 4">CCMP1545</strain>
    </source>
</reference>
<dbReference type="eggNOG" id="KOG0691">
    <property type="taxonomic scope" value="Eukaryota"/>
</dbReference>
<feature type="compositionally biased region" description="Basic and acidic residues" evidence="1">
    <location>
        <begin position="287"/>
        <end position="296"/>
    </location>
</feature>
<sequence length="313" mass="34146">MLFGSDQMESFVGRLQLATVAAAGADLKREELHLLQDRRVARLAVKLAAVLEGFVSGQSEEDFRRVTTAMASELVKASYGELMLHLIGFVYEKQSAEYLADPVAGAGSWADLGVRSGVARAEQYGRRVQTQFAAVGAGLKIFKSYQSAEKEAAGAKTTEEGDVIRAKKTQDMLPHFLEALWNTSALDIESTLRVVCDKVLHDHAVDAAARKKRGVALGVLGAFYTLVPIRPRWRGERRSLRTFAVVSLRPPHAFNPRPRRLSTPPDAFELHPDVRSNGTTLRRGIRRREGAGGGDERPDEEAGGGDAEGVPRG</sequence>
<dbReference type="EMBL" id="GG663743">
    <property type="protein sequence ID" value="EEH54512.1"/>
    <property type="molecule type" value="Genomic_DNA"/>
</dbReference>